<name>A0A2M6WCT8_9BACT</name>
<organism evidence="1 2">
    <name type="scientific">Candidatus Komeilibacteria bacterium CG10_big_fil_rev_8_21_14_0_10_41_13</name>
    <dbReference type="NCBI Taxonomy" id="1974476"/>
    <lineage>
        <taxon>Bacteria</taxon>
        <taxon>Candidatus Komeiliibacteriota</taxon>
    </lineage>
</organism>
<comment type="caution">
    <text evidence="1">The sequence shown here is derived from an EMBL/GenBank/DDBJ whole genome shotgun (WGS) entry which is preliminary data.</text>
</comment>
<gene>
    <name evidence="1" type="ORF">COU22_01165</name>
</gene>
<evidence type="ECO:0000313" key="2">
    <source>
        <dbReference type="Proteomes" id="UP000230543"/>
    </source>
</evidence>
<accession>A0A2M6WCT8</accession>
<dbReference type="EMBL" id="PFBO01000036">
    <property type="protein sequence ID" value="PIT90607.1"/>
    <property type="molecule type" value="Genomic_DNA"/>
</dbReference>
<dbReference type="Proteomes" id="UP000230543">
    <property type="component" value="Unassembled WGS sequence"/>
</dbReference>
<dbReference type="AlphaFoldDB" id="A0A2M6WCT8"/>
<sequence>MGLALALALATILTIGLWLSDEEEKAGSVDQTKSDSRSIHCYLDSVALSEDSLSLVLYHHDGHDSKIFELDRNVKDNKASIFYIDRERMNFSIFTTHINDQYKRKETIPRLAFYQNNRINFSKVYWFVERFAVPVDESIEGIVRTSTFLF</sequence>
<reference evidence="2" key="1">
    <citation type="submission" date="2017-09" db="EMBL/GenBank/DDBJ databases">
        <title>Depth-based differentiation of microbial function through sediment-hosted aquifers and enrichment of novel symbionts in the deep terrestrial subsurface.</title>
        <authorList>
            <person name="Probst A.J."/>
            <person name="Ladd B."/>
            <person name="Jarett J.K."/>
            <person name="Geller-Mcgrath D.E."/>
            <person name="Sieber C.M.K."/>
            <person name="Emerson J.B."/>
            <person name="Anantharaman K."/>
            <person name="Thomas B.C."/>
            <person name="Malmstrom R."/>
            <person name="Stieglmeier M."/>
            <person name="Klingl A."/>
            <person name="Woyke T."/>
            <person name="Ryan C.M."/>
            <person name="Banfield J.F."/>
        </authorList>
    </citation>
    <scope>NUCLEOTIDE SEQUENCE [LARGE SCALE GENOMIC DNA]</scope>
</reference>
<evidence type="ECO:0000313" key="1">
    <source>
        <dbReference type="EMBL" id="PIT90607.1"/>
    </source>
</evidence>
<protein>
    <submittedName>
        <fullName evidence="1">Uncharacterized protein</fullName>
    </submittedName>
</protein>
<proteinExistence type="predicted"/>